<sequence>MDFARPAKPRGVKKEFEVVDKLPSVIALDEESWESYNSDDWNLPEDMWEEVFAEGSAGVASRKTFADVLRGG</sequence>
<reference evidence="1 2" key="1">
    <citation type="submission" date="2014-04" db="EMBL/GenBank/DDBJ databases">
        <title>Evolutionary Origins and Diversification of the Mycorrhizal Mutualists.</title>
        <authorList>
            <consortium name="DOE Joint Genome Institute"/>
            <consortium name="Mycorrhizal Genomics Consortium"/>
            <person name="Kohler A."/>
            <person name="Kuo A."/>
            <person name="Nagy L.G."/>
            <person name="Floudas D."/>
            <person name="Copeland A."/>
            <person name="Barry K.W."/>
            <person name="Cichocki N."/>
            <person name="Veneault-Fourrey C."/>
            <person name="LaButti K."/>
            <person name="Lindquist E.A."/>
            <person name="Lipzen A."/>
            <person name="Lundell T."/>
            <person name="Morin E."/>
            <person name="Murat C."/>
            <person name="Riley R."/>
            <person name="Ohm R."/>
            <person name="Sun H."/>
            <person name="Tunlid A."/>
            <person name="Henrissat B."/>
            <person name="Grigoriev I.V."/>
            <person name="Hibbett D.S."/>
            <person name="Martin F."/>
        </authorList>
    </citation>
    <scope>NUCLEOTIDE SEQUENCE [LARGE SCALE GENOMIC DNA]</scope>
    <source>
        <strain evidence="1 2">Koide BX008</strain>
    </source>
</reference>
<name>A0A0C2THX2_AMAMK</name>
<dbReference type="HOGENOM" id="CLU_2721680_0_0_1"/>
<proteinExistence type="predicted"/>
<accession>A0A0C2THX2</accession>
<dbReference type="AlphaFoldDB" id="A0A0C2THX2"/>
<gene>
    <name evidence="1" type="ORF">M378DRAFT_160512</name>
</gene>
<keyword evidence="2" id="KW-1185">Reference proteome</keyword>
<evidence type="ECO:0000313" key="2">
    <source>
        <dbReference type="Proteomes" id="UP000054549"/>
    </source>
</evidence>
<dbReference type="Proteomes" id="UP000054549">
    <property type="component" value="Unassembled WGS sequence"/>
</dbReference>
<dbReference type="EMBL" id="KN818235">
    <property type="protein sequence ID" value="KIL66534.1"/>
    <property type="molecule type" value="Genomic_DNA"/>
</dbReference>
<dbReference type="OrthoDB" id="2739946at2759"/>
<organism evidence="1 2">
    <name type="scientific">Amanita muscaria (strain Koide BX008)</name>
    <dbReference type="NCBI Taxonomy" id="946122"/>
    <lineage>
        <taxon>Eukaryota</taxon>
        <taxon>Fungi</taxon>
        <taxon>Dikarya</taxon>
        <taxon>Basidiomycota</taxon>
        <taxon>Agaricomycotina</taxon>
        <taxon>Agaricomycetes</taxon>
        <taxon>Agaricomycetidae</taxon>
        <taxon>Agaricales</taxon>
        <taxon>Pluteineae</taxon>
        <taxon>Amanitaceae</taxon>
        <taxon>Amanita</taxon>
    </lineage>
</organism>
<dbReference type="InParanoid" id="A0A0C2THX2"/>
<protein>
    <submittedName>
        <fullName evidence="1">Uncharacterized protein</fullName>
    </submittedName>
</protein>
<evidence type="ECO:0000313" key="1">
    <source>
        <dbReference type="EMBL" id="KIL66534.1"/>
    </source>
</evidence>